<sequence>MPGVEGFSPQGMLHEGWSAEVEDYGIVCGWILGGKALLVGDVASGLYLFEGKSGTPLWQKKEVHKGGLLALSIHPDGDIFATSGQDGRALIWNGEEGESTNVIELGDGWVEHLRWSPDGRFLAVAFSRRVHVYGIDGHEYWKSGEHPSTISSIAWSKSNELATACYGRVTFFDVVSDKVNQKLEWKGSLVSMVLSPNGDVVVCGSQDNSVHFWRRSTDQDSEMTGYPGKPSQLAFDQSGTVLATGGSDVITVWSFEGNGPEGTVPGQLSLHAESISCLAFSNQGMLLASGARDGSVLVWFLKSNGDGDPLGGAYAGELVSAIAWRPDDCALAAVNSKGGVTVWTFKIRTKTSPKGFS</sequence>
<feature type="repeat" description="WD" evidence="3">
    <location>
        <begin position="61"/>
        <end position="102"/>
    </location>
</feature>
<gene>
    <name evidence="4" type="ordered locus">Pro_1507</name>
</gene>
<dbReference type="EMBL" id="AE017126">
    <property type="protein sequence ID" value="AAQ00551.1"/>
    <property type="molecule type" value="Genomic_DNA"/>
</dbReference>
<proteinExistence type="predicted"/>
<dbReference type="Pfam" id="PF00400">
    <property type="entry name" value="WD40"/>
    <property type="match status" value="4"/>
</dbReference>
<keyword evidence="5" id="KW-1185">Reference proteome</keyword>
<evidence type="ECO:0000256" key="2">
    <source>
        <dbReference type="ARBA" id="ARBA00022737"/>
    </source>
</evidence>
<dbReference type="STRING" id="167539.Pro_1507"/>
<dbReference type="PANTHER" id="PTHR19848">
    <property type="entry name" value="WD40 REPEAT PROTEIN"/>
    <property type="match status" value="1"/>
</dbReference>
<evidence type="ECO:0000256" key="1">
    <source>
        <dbReference type="ARBA" id="ARBA00022574"/>
    </source>
</evidence>
<evidence type="ECO:0000256" key="3">
    <source>
        <dbReference type="PROSITE-ProRule" id="PRU00221"/>
    </source>
</evidence>
<accession>Q7VAF6</accession>
<dbReference type="eggNOG" id="COG2319">
    <property type="taxonomic scope" value="Bacteria"/>
</dbReference>
<dbReference type="PATRIC" id="fig|167539.5.peg.1584"/>
<dbReference type="KEGG" id="pma:Pro_1507"/>
<evidence type="ECO:0000313" key="4">
    <source>
        <dbReference type="EMBL" id="AAQ00551.1"/>
    </source>
</evidence>
<evidence type="ECO:0000313" key="5">
    <source>
        <dbReference type="Proteomes" id="UP000001420"/>
    </source>
</evidence>
<dbReference type="HOGENOM" id="CLU_067065_0_0_3"/>
<dbReference type="PROSITE" id="PS50294">
    <property type="entry name" value="WD_REPEATS_REGION"/>
    <property type="match status" value="2"/>
</dbReference>
<keyword evidence="2" id="KW-0677">Repeat</keyword>
<organism evidence="4 5">
    <name type="scientific">Prochlorococcus marinus (strain SARG / CCMP1375 / SS120)</name>
    <dbReference type="NCBI Taxonomy" id="167539"/>
    <lineage>
        <taxon>Bacteria</taxon>
        <taxon>Bacillati</taxon>
        <taxon>Cyanobacteriota</taxon>
        <taxon>Cyanophyceae</taxon>
        <taxon>Synechococcales</taxon>
        <taxon>Prochlorococcaceae</taxon>
        <taxon>Prochlorococcus</taxon>
    </lineage>
</organism>
<feature type="repeat" description="WD" evidence="3">
    <location>
        <begin position="268"/>
        <end position="299"/>
    </location>
</feature>
<dbReference type="SMART" id="SM00320">
    <property type="entry name" value="WD40"/>
    <property type="match status" value="7"/>
</dbReference>
<dbReference type="SUPFAM" id="SSF50978">
    <property type="entry name" value="WD40 repeat-like"/>
    <property type="match status" value="1"/>
</dbReference>
<feature type="repeat" description="WD" evidence="3">
    <location>
        <begin position="189"/>
        <end position="223"/>
    </location>
</feature>
<dbReference type="EnsemblBacteria" id="AAQ00551">
    <property type="protein sequence ID" value="AAQ00551"/>
    <property type="gene ID" value="Pro_1507"/>
</dbReference>
<dbReference type="PROSITE" id="PS50082">
    <property type="entry name" value="WD_REPEATS_2"/>
    <property type="match status" value="3"/>
</dbReference>
<keyword evidence="1 3" id="KW-0853">WD repeat</keyword>
<protein>
    <submittedName>
        <fullName evidence="4">WD-40 repeat protein</fullName>
    </submittedName>
</protein>
<dbReference type="RefSeq" id="WP_011125658.1">
    <property type="nucleotide sequence ID" value="NC_005042.1"/>
</dbReference>
<dbReference type="Gene3D" id="2.130.10.10">
    <property type="entry name" value="YVTN repeat-like/Quinoprotein amine dehydrogenase"/>
    <property type="match status" value="2"/>
</dbReference>
<dbReference type="InterPro" id="IPR036322">
    <property type="entry name" value="WD40_repeat_dom_sf"/>
</dbReference>
<dbReference type="PANTHER" id="PTHR19848:SF8">
    <property type="entry name" value="F-BOX AND WD REPEAT DOMAIN CONTAINING 7"/>
    <property type="match status" value="1"/>
</dbReference>
<dbReference type="Proteomes" id="UP000001420">
    <property type="component" value="Chromosome"/>
</dbReference>
<reference evidence="4 5" key="1">
    <citation type="journal article" date="2003" name="Proc. Natl. Acad. Sci. U.S.A.">
        <title>Genome sequence of the cyanobacterium Prochlorococcus marinus SS120, a nearly minimal oxyphototrophic genome.</title>
        <authorList>
            <person name="Dufresne A."/>
            <person name="Salanoubat M."/>
            <person name="Partensky F."/>
            <person name="Artiguenave F."/>
            <person name="Axmann I.M."/>
            <person name="Barbe V."/>
            <person name="Duprat S."/>
            <person name="Galperin M.Y."/>
            <person name="Koonin E.V."/>
            <person name="Le Gall F."/>
            <person name="Makarova K.S."/>
            <person name="Ostrowski M."/>
            <person name="Oztas S."/>
            <person name="Robert C."/>
            <person name="Rogozin I.B."/>
            <person name="Scanlan D.J."/>
            <person name="Tandeau de Marsac N."/>
            <person name="Weissenbach J."/>
            <person name="Wincker P."/>
            <person name="Wolf Y.I."/>
            <person name="Hess W.R."/>
        </authorList>
    </citation>
    <scope>NUCLEOTIDE SEQUENCE [LARGE SCALE GENOMIC DNA]</scope>
    <source>
        <strain evidence="5">SARG / CCMP1375 / SS120</strain>
    </source>
</reference>
<dbReference type="InterPro" id="IPR015943">
    <property type="entry name" value="WD40/YVTN_repeat-like_dom_sf"/>
</dbReference>
<dbReference type="OrthoDB" id="434800at2"/>
<name>Q7VAF6_PROMA</name>
<dbReference type="AlphaFoldDB" id="Q7VAF6"/>
<dbReference type="InterPro" id="IPR001680">
    <property type="entry name" value="WD40_rpt"/>
</dbReference>